<dbReference type="InterPro" id="IPR012337">
    <property type="entry name" value="RNaseH-like_sf"/>
</dbReference>
<dbReference type="SUPFAM" id="SSF53098">
    <property type="entry name" value="Ribonuclease H-like"/>
    <property type="match status" value="1"/>
</dbReference>
<dbReference type="GeneID" id="41958792"/>
<evidence type="ECO:0000256" key="9">
    <source>
        <dbReference type="ARBA" id="ARBA00022801"/>
    </source>
</evidence>
<evidence type="ECO:0000256" key="6">
    <source>
        <dbReference type="ARBA" id="ARBA00022490"/>
    </source>
</evidence>
<keyword evidence="7" id="KW-0540">Nuclease</keyword>
<feature type="region of interest" description="Disordered" evidence="15">
    <location>
        <begin position="91"/>
        <end position="119"/>
    </location>
</feature>
<dbReference type="InterPro" id="IPR006941">
    <property type="entry name" value="RNase_CAF1"/>
</dbReference>
<dbReference type="EC" id="3.1.13.4" evidence="5"/>
<evidence type="ECO:0000256" key="4">
    <source>
        <dbReference type="ARBA" id="ARBA00008372"/>
    </source>
</evidence>
<evidence type="ECO:0000256" key="5">
    <source>
        <dbReference type="ARBA" id="ARBA00012161"/>
    </source>
</evidence>
<keyword evidence="8" id="KW-0479">Metal-binding</keyword>
<evidence type="ECO:0000256" key="3">
    <source>
        <dbReference type="ARBA" id="ARBA00004496"/>
    </source>
</evidence>
<evidence type="ECO:0000256" key="10">
    <source>
        <dbReference type="ARBA" id="ARBA00022839"/>
    </source>
</evidence>
<dbReference type="GO" id="GO:0003723">
    <property type="term" value="F:RNA binding"/>
    <property type="evidence" value="ECO:0007669"/>
    <property type="project" value="UniProtKB-KW"/>
</dbReference>
<dbReference type="KEGG" id="pgri:PgNI_03830"/>
<dbReference type="InterPro" id="IPR036397">
    <property type="entry name" value="RNaseH_sf"/>
</dbReference>
<dbReference type="PANTHER" id="PTHR10797">
    <property type="entry name" value="CCR4-NOT TRANSCRIPTION COMPLEX SUBUNIT"/>
    <property type="match status" value="1"/>
</dbReference>
<dbReference type="Gene3D" id="3.30.420.10">
    <property type="entry name" value="Ribonuclease H-like superfamily/Ribonuclease H"/>
    <property type="match status" value="1"/>
</dbReference>
<sequence>MPPPPNRFPTGPTTISPYQHQFPPHGQGHAGGHPPPLGNPAYINPNAQLNPFAANGALSLAAGLNAATGFGAHDASGLGSHAARLGFSQGAALQQHHQQQQQQHHPQQGHGVMVDHPTRNQTKGRIREVWKHNLHEEMAVLRDLIERYSYISMDTTFPGVVCRPMGSFRSKRDYHYQCLRANVDMLNVIQIGITLFNEDGENPPARPNSTDVAELLGAAGRRSAQQGPLPYTWQFNFQFSLKDDMYSQSQIESLLQAGIDFVALERDGINPKEFASLMISSGMVCDENISWISFHSAYDFGYLLKLLWCNMLPEDQDEFKQLLRLFFPNIYDVKYFMKHQMKPLNAIGFQGIDGAIVDALQKFDHKSTLETLAEVLKVKRTGPAHQAGSDSLLTGRAFFQMREKVFGGKLPEDILGQVWGLEDPEPGPSLALASANAAAAANQGEGGANGTQGHHLQHHQQQQQQNGPSTPNTVSASLVTTPGAVSHSHNTNGMGAGGMGPMTPGGGGGAFGHFAFSSHQRPGGNQAVNLTHSPHNTDPLPRPRLLDLDLRRRIILGTLSLMPKPADRIIPTPHRRGEAYYLILLDPLLPIRLGPLL</sequence>
<evidence type="ECO:0000256" key="15">
    <source>
        <dbReference type="SAM" id="MobiDB-lite"/>
    </source>
</evidence>
<accession>A0A6P8BEI6</accession>
<feature type="compositionally biased region" description="Low complexity" evidence="15">
    <location>
        <begin position="94"/>
        <end position="108"/>
    </location>
</feature>
<keyword evidence="14" id="KW-0539">Nucleus</keyword>
<comment type="subcellular location">
    <subcellularLocation>
        <location evidence="3">Cytoplasm</location>
    </subcellularLocation>
    <subcellularLocation>
        <location evidence="2">Nucleus</location>
    </subcellularLocation>
</comment>
<dbReference type="Pfam" id="PF04857">
    <property type="entry name" value="CAF1"/>
    <property type="match status" value="2"/>
</dbReference>
<keyword evidence="10" id="KW-0269">Exonuclease</keyword>
<dbReference type="GO" id="GO:0030014">
    <property type="term" value="C:CCR4-NOT complex"/>
    <property type="evidence" value="ECO:0007669"/>
    <property type="project" value="InterPro"/>
</dbReference>
<evidence type="ECO:0000313" key="16">
    <source>
        <dbReference type="Proteomes" id="UP000515153"/>
    </source>
</evidence>
<feature type="region of interest" description="Disordered" evidence="15">
    <location>
        <begin position="426"/>
        <end position="477"/>
    </location>
</feature>
<keyword evidence="16" id="KW-1185">Reference proteome</keyword>
<evidence type="ECO:0000256" key="2">
    <source>
        <dbReference type="ARBA" id="ARBA00004123"/>
    </source>
</evidence>
<feature type="region of interest" description="Disordered" evidence="15">
    <location>
        <begin position="1"/>
        <end position="43"/>
    </location>
</feature>
<reference evidence="17" key="3">
    <citation type="submission" date="2025-08" db="UniProtKB">
        <authorList>
            <consortium name="RefSeq"/>
        </authorList>
    </citation>
    <scope>IDENTIFICATION</scope>
    <source>
        <strain evidence="17">NI907</strain>
    </source>
</reference>
<comment type="catalytic activity">
    <reaction evidence="1">
        <text>Exonucleolytic cleavage of poly(A) to 5'-AMP.</text>
        <dbReference type="EC" id="3.1.13.4"/>
    </reaction>
</comment>
<dbReference type="InterPro" id="IPR039637">
    <property type="entry name" value="CNOT7/CNOT8/Pop2"/>
</dbReference>
<dbReference type="GO" id="GO:0046872">
    <property type="term" value="F:metal ion binding"/>
    <property type="evidence" value="ECO:0007669"/>
    <property type="project" value="UniProtKB-KW"/>
</dbReference>
<dbReference type="GO" id="GO:0005737">
    <property type="term" value="C:cytoplasm"/>
    <property type="evidence" value="ECO:0007669"/>
    <property type="project" value="UniProtKB-SubCell"/>
</dbReference>
<name>A0A6P8BEI6_PYRGI</name>
<proteinExistence type="inferred from homology"/>
<dbReference type="RefSeq" id="XP_030985557.1">
    <property type="nucleotide sequence ID" value="XM_031123883.1"/>
</dbReference>
<dbReference type="GO" id="GO:0005634">
    <property type="term" value="C:nucleus"/>
    <property type="evidence" value="ECO:0007669"/>
    <property type="project" value="UniProtKB-SubCell"/>
</dbReference>
<comment type="similarity">
    <text evidence="4">Belongs to the CAF1 family.</text>
</comment>
<protein>
    <recommendedName>
        <fullName evidence="5">poly(A)-specific ribonuclease</fullName>
        <ecNumber evidence="5">3.1.13.4</ecNumber>
    </recommendedName>
</protein>
<feature type="compositionally biased region" description="Polar residues" evidence="15">
    <location>
        <begin position="466"/>
        <end position="477"/>
    </location>
</feature>
<keyword evidence="13" id="KW-0804">Transcription</keyword>
<evidence type="ECO:0000256" key="8">
    <source>
        <dbReference type="ARBA" id="ARBA00022723"/>
    </source>
</evidence>
<gene>
    <name evidence="17" type="ORF">PgNI_03830</name>
</gene>
<keyword evidence="6" id="KW-0963">Cytoplasm</keyword>
<reference evidence="17" key="2">
    <citation type="submission" date="2019-10" db="EMBL/GenBank/DDBJ databases">
        <authorList>
            <consortium name="NCBI Genome Project"/>
        </authorList>
    </citation>
    <scope>NUCLEOTIDE SEQUENCE</scope>
    <source>
        <strain evidence="17">NI907</strain>
    </source>
</reference>
<evidence type="ECO:0000256" key="11">
    <source>
        <dbReference type="ARBA" id="ARBA00022884"/>
    </source>
</evidence>
<keyword evidence="9" id="KW-0378">Hydrolase</keyword>
<dbReference type="AlphaFoldDB" id="A0A6P8BEI6"/>
<keyword evidence="11" id="KW-0694">RNA-binding</keyword>
<reference evidence="17" key="1">
    <citation type="journal article" date="2019" name="Mol. Biol. Evol.">
        <title>Blast fungal genomes show frequent chromosomal changes, gene gains and losses, and effector gene turnover.</title>
        <authorList>
            <person name="Gomez Luciano L.B."/>
            <person name="Jason Tsai I."/>
            <person name="Chuma I."/>
            <person name="Tosa Y."/>
            <person name="Chen Y.H."/>
            <person name="Li J.Y."/>
            <person name="Li M.Y."/>
            <person name="Jade Lu M.Y."/>
            <person name="Nakayashiki H."/>
            <person name="Li W.H."/>
        </authorList>
    </citation>
    <scope>NUCLEOTIDE SEQUENCE</scope>
    <source>
        <strain evidence="17">NI907</strain>
    </source>
</reference>
<dbReference type="Proteomes" id="UP000515153">
    <property type="component" value="Unplaced"/>
</dbReference>
<evidence type="ECO:0000256" key="14">
    <source>
        <dbReference type="ARBA" id="ARBA00023242"/>
    </source>
</evidence>
<evidence type="ECO:0000313" key="17">
    <source>
        <dbReference type="RefSeq" id="XP_030985557.1"/>
    </source>
</evidence>
<keyword evidence="12" id="KW-0805">Transcription regulation</keyword>
<organism evidence="16 17">
    <name type="scientific">Pyricularia grisea</name>
    <name type="common">Crabgrass-specific blast fungus</name>
    <name type="synonym">Magnaporthe grisea</name>
    <dbReference type="NCBI Taxonomy" id="148305"/>
    <lineage>
        <taxon>Eukaryota</taxon>
        <taxon>Fungi</taxon>
        <taxon>Dikarya</taxon>
        <taxon>Ascomycota</taxon>
        <taxon>Pezizomycotina</taxon>
        <taxon>Sordariomycetes</taxon>
        <taxon>Sordariomycetidae</taxon>
        <taxon>Magnaporthales</taxon>
        <taxon>Pyriculariaceae</taxon>
        <taxon>Pyricularia</taxon>
    </lineage>
</organism>
<feature type="compositionally biased region" description="Low complexity" evidence="15">
    <location>
        <begin position="8"/>
        <end position="27"/>
    </location>
</feature>
<dbReference type="GO" id="GO:0004535">
    <property type="term" value="F:poly(A)-specific ribonuclease activity"/>
    <property type="evidence" value="ECO:0007669"/>
    <property type="project" value="UniProtKB-EC"/>
</dbReference>
<feature type="compositionally biased region" description="Low complexity" evidence="15">
    <location>
        <begin position="429"/>
        <end position="442"/>
    </location>
</feature>
<evidence type="ECO:0000256" key="1">
    <source>
        <dbReference type="ARBA" id="ARBA00001663"/>
    </source>
</evidence>
<evidence type="ECO:0000256" key="12">
    <source>
        <dbReference type="ARBA" id="ARBA00023015"/>
    </source>
</evidence>
<evidence type="ECO:0000256" key="13">
    <source>
        <dbReference type="ARBA" id="ARBA00023163"/>
    </source>
</evidence>
<evidence type="ECO:0000256" key="7">
    <source>
        <dbReference type="ARBA" id="ARBA00022722"/>
    </source>
</evidence>